<comment type="caution">
    <text evidence="2">The sequence shown here is derived from an EMBL/GenBank/DDBJ whole genome shotgun (WGS) entry which is preliminary data.</text>
</comment>
<sequence length="703" mass="80078">MQAVIIFKLHTHICHHSTLCSDDARCYAPAVYLLVCMMSSSNVDRVDSPAPVVTQPETEGDIWSDEPQWKRTGNVSQWAKNVAKKRRDSGLEYISVKKKVAVPAKIVDPALPCSKKCYDRVGVDIVNNIFNEYWKMASHNTQSSYIAKHILSKEVNRRYSGPNSKRNVTYEYFVTVNKKDIRGASASVNKTHDDVLQNVQDHVRSLPTCSSHYSRAKSRHRVYLPPGYCHRKCYDLYKHQCEEKNLGPDKIVSFNIYSKTMRKFNIGRSPPMFDTCSTCDQLKRDMEVAEAAKDTSKTSELVTKKRLHLIKANVVRSIMDAYGYDNDPSLCAITMDLQQTLVTLRLTTNVAYYKRKMWTYNFGIHNLKEKSQVHLYVWNETIAKRGSSEIGSCLLHYIEHHVPSICKKLVIFSDNCGGQNKNLNISLLLLRYIHSGRFSMVKHYFLMSGHSFMPCDRDFGNLEKYFYGHEIYTTPHYIAMMREARRNIPFNVIEMDSDSFVDLNPLQAMCTRTQLARAGYKDGRMFQYWENFKLGMGIWQGYNEDIGSPLHVKLQKGKSDAYQPDKFNLAAVKNPQGVKLKSDKLDDLNHLFRFVPLEYRTWFTDIFTVQGLLAVQDAGDMDPDEREEYGKGMGTLMGEIEYVSLQGLLMRRPVRAVKPSGTRQGSSWVGGGEAAASGGVFRHQGVRRGVSGLLPGPPSIPTC</sequence>
<protein>
    <recommendedName>
        <fullName evidence="1">DUF7869 domain-containing protein</fullName>
    </recommendedName>
</protein>
<dbReference type="AlphaFoldDB" id="A0AAE1P2B0"/>
<organism evidence="2 3">
    <name type="scientific">Petrolisthes manimaculis</name>
    <dbReference type="NCBI Taxonomy" id="1843537"/>
    <lineage>
        <taxon>Eukaryota</taxon>
        <taxon>Metazoa</taxon>
        <taxon>Ecdysozoa</taxon>
        <taxon>Arthropoda</taxon>
        <taxon>Crustacea</taxon>
        <taxon>Multicrustacea</taxon>
        <taxon>Malacostraca</taxon>
        <taxon>Eumalacostraca</taxon>
        <taxon>Eucarida</taxon>
        <taxon>Decapoda</taxon>
        <taxon>Pleocyemata</taxon>
        <taxon>Anomura</taxon>
        <taxon>Galatheoidea</taxon>
        <taxon>Porcellanidae</taxon>
        <taxon>Petrolisthes</taxon>
    </lineage>
</organism>
<feature type="domain" description="DUF7869" evidence="1">
    <location>
        <begin position="370"/>
        <end position="487"/>
    </location>
</feature>
<accession>A0AAE1P2B0</accession>
<evidence type="ECO:0000313" key="2">
    <source>
        <dbReference type="EMBL" id="KAK4299714.1"/>
    </source>
</evidence>
<evidence type="ECO:0000259" key="1">
    <source>
        <dbReference type="Pfam" id="PF25273"/>
    </source>
</evidence>
<dbReference type="InterPro" id="IPR057191">
    <property type="entry name" value="DUF7869"/>
</dbReference>
<dbReference type="PANTHER" id="PTHR10773">
    <property type="entry name" value="DNA-DIRECTED RNA POLYMERASES I, II, AND III SUBUNIT RPABC2"/>
    <property type="match status" value="1"/>
</dbReference>
<dbReference type="Pfam" id="PF25273">
    <property type="entry name" value="DUF7869"/>
    <property type="match status" value="1"/>
</dbReference>
<dbReference type="EMBL" id="JAWZYT010003183">
    <property type="protein sequence ID" value="KAK4299714.1"/>
    <property type="molecule type" value="Genomic_DNA"/>
</dbReference>
<dbReference type="Proteomes" id="UP001292094">
    <property type="component" value="Unassembled WGS sequence"/>
</dbReference>
<proteinExistence type="predicted"/>
<dbReference type="PANTHER" id="PTHR10773:SF19">
    <property type="match status" value="1"/>
</dbReference>
<gene>
    <name evidence="2" type="ORF">Pmani_028030</name>
</gene>
<name>A0AAE1P2B0_9EUCA</name>
<keyword evidence="3" id="KW-1185">Reference proteome</keyword>
<reference evidence="2" key="1">
    <citation type="submission" date="2023-11" db="EMBL/GenBank/DDBJ databases">
        <title>Genome assemblies of two species of porcelain crab, Petrolisthes cinctipes and Petrolisthes manimaculis (Anomura: Porcellanidae).</title>
        <authorList>
            <person name="Angst P."/>
        </authorList>
    </citation>
    <scope>NUCLEOTIDE SEQUENCE</scope>
    <source>
        <strain evidence="2">PB745_02</strain>
        <tissue evidence="2">Gill</tissue>
    </source>
</reference>
<evidence type="ECO:0000313" key="3">
    <source>
        <dbReference type="Proteomes" id="UP001292094"/>
    </source>
</evidence>